<proteinExistence type="predicted"/>
<feature type="domain" description="Competence protein CoiA nuclease-like" evidence="2">
    <location>
        <begin position="90"/>
        <end position="181"/>
    </location>
</feature>
<feature type="compositionally biased region" description="Basic and acidic residues" evidence="1">
    <location>
        <begin position="310"/>
        <end position="326"/>
    </location>
</feature>
<feature type="region of interest" description="Disordered" evidence="1">
    <location>
        <begin position="350"/>
        <end position="379"/>
    </location>
</feature>
<name>A0ABU7KFY9_9ACTN</name>
<dbReference type="Pfam" id="PF06054">
    <property type="entry name" value="CoiA_nuc"/>
    <property type="match status" value="1"/>
</dbReference>
<comment type="caution">
    <text evidence="3">The sequence shown here is derived from an EMBL/GenBank/DDBJ whole genome shotgun (WGS) entry which is preliminary data.</text>
</comment>
<organism evidence="3 4">
    <name type="scientific">Nocardiopsis codii</name>
    <dbReference type="NCBI Taxonomy" id="3065942"/>
    <lineage>
        <taxon>Bacteria</taxon>
        <taxon>Bacillati</taxon>
        <taxon>Actinomycetota</taxon>
        <taxon>Actinomycetes</taxon>
        <taxon>Streptosporangiales</taxon>
        <taxon>Nocardiopsidaceae</taxon>
        <taxon>Nocardiopsis</taxon>
    </lineage>
</organism>
<dbReference type="EMBL" id="JAUZMY010000037">
    <property type="protein sequence ID" value="MEE2040927.1"/>
    <property type="molecule type" value="Genomic_DNA"/>
</dbReference>
<dbReference type="InterPro" id="IPR010330">
    <property type="entry name" value="CoiA_nuc"/>
</dbReference>
<evidence type="ECO:0000256" key="1">
    <source>
        <dbReference type="SAM" id="MobiDB-lite"/>
    </source>
</evidence>
<dbReference type="RefSeq" id="WP_330094691.1">
    <property type="nucleotide sequence ID" value="NZ_JAUZMY010000037.1"/>
</dbReference>
<reference evidence="3 4" key="1">
    <citation type="submission" date="2023-08" db="EMBL/GenBank/DDBJ databases">
        <authorList>
            <person name="Girao M."/>
            <person name="Carvalho M.F."/>
        </authorList>
    </citation>
    <scope>NUCLEOTIDE SEQUENCE [LARGE SCALE GENOMIC DNA]</scope>
    <source>
        <strain evidence="3 4">CT-R113</strain>
    </source>
</reference>
<gene>
    <name evidence="3" type="ORF">Q8791_27270</name>
</gene>
<dbReference type="Proteomes" id="UP001356095">
    <property type="component" value="Unassembled WGS sequence"/>
</dbReference>
<protein>
    <recommendedName>
        <fullName evidence="2">Competence protein CoiA nuclease-like domain-containing protein</fullName>
    </recommendedName>
</protein>
<keyword evidence="4" id="KW-1185">Reference proteome</keyword>
<feature type="region of interest" description="Disordered" evidence="1">
    <location>
        <begin position="289"/>
        <end position="332"/>
    </location>
</feature>
<evidence type="ECO:0000259" key="2">
    <source>
        <dbReference type="Pfam" id="PF06054"/>
    </source>
</evidence>
<evidence type="ECO:0000313" key="3">
    <source>
        <dbReference type="EMBL" id="MEE2040927.1"/>
    </source>
</evidence>
<sequence length="421" mass="46588">MARELALIRWTEKNIVLDPNLDDFGVPVEVVYALRGAPGERRRPIRTGVLECQRCVEINRLSTSVYLRRRGDRLIVAHHKSDAGPCYKPESPEHVALKERVASCAEAHGFGVRMEANTADRKGRADVEVIGPDGQCIGHEVQVSAVNTSVLARRNNTALRDGRIPSWLTTDRSAHSDTRNLIDRVPWAMSNQLPVELIRLGRPLRVSAGLSKLELVRCRDLVGRCPQNPQVFYCAGWHTQWGNVAEAIEDFVGKTASGLYVPVALPTDLKGARRRWITPADREVYRQATGYQLEEEKPAPLPGEPVRGQKSWDSRLHQGEKSEKAKKGMRRRATVTEVVRGDVIVGTLDRLPSEAEPATAGEIPSPRAPQDADPGTGRDAAQQWLDAGLGVSEAVACRRCGSAPTRPYLAGRYCYEHRLEA</sequence>
<evidence type="ECO:0000313" key="4">
    <source>
        <dbReference type="Proteomes" id="UP001356095"/>
    </source>
</evidence>
<accession>A0ABU7KFY9</accession>